<evidence type="ECO:0000259" key="2">
    <source>
        <dbReference type="PROSITE" id="PS51898"/>
    </source>
</evidence>
<dbReference type="InterPro" id="IPR013762">
    <property type="entry name" value="Integrase-like_cat_sf"/>
</dbReference>
<dbReference type="Proteomes" id="UP001499987">
    <property type="component" value="Unassembled WGS sequence"/>
</dbReference>
<sequence length="162" mass="17383">MVDTEHGLDVTVYRRKTKKHTVSAVLYGSDPATCPVRALQAYRQLLADAGRTDGPLLVRINRHGRIAAPMLRRGPPVGDPTGRLTPDACADVVERLADRAGLTGDWSGHSLRRGFATAARLAGHDLVAIADAGGWDRGSKALLRYLDDVDRVARSPLIGIGL</sequence>
<dbReference type="Gene3D" id="1.10.443.10">
    <property type="entry name" value="Intergrase catalytic core"/>
    <property type="match status" value="1"/>
</dbReference>
<gene>
    <name evidence="3" type="ORF">GCM10009663_57320</name>
</gene>
<dbReference type="InterPro" id="IPR011010">
    <property type="entry name" value="DNA_brk_join_enz"/>
</dbReference>
<dbReference type="PROSITE" id="PS51898">
    <property type="entry name" value="TYR_RECOMBINASE"/>
    <property type="match status" value="1"/>
</dbReference>
<dbReference type="RefSeq" id="WP_344626596.1">
    <property type="nucleotide sequence ID" value="NZ_BAAALD010000072.1"/>
</dbReference>
<evidence type="ECO:0000256" key="1">
    <source>
        <dbReference type="ARBA" id="ARBA00023172"/>
    </source>
</evidence>
<reference evidence="3 4" key="1">
    <citation type="journal article" date="2019" name="Int. J. Syst. Evol. Microbiol.">
        <title>The Global Catalogue of Microorganisms (GCM) 10K type strain sequencing project: providing services to taxonomists for standard genome sequencing and annotation.</title>
        <authorList>
            <consortium name="The Broad Institute Genomics Platform"/>
            <consortium name="The Broad Institute Genome Sequencing Center for Infectious Disease"/>
            <person name="Wu L."/>
            <person name="Ma J."/>
        </authorList>
    </citation>
    <scope>NUCLEOTIDE SEQUENCE [LARGE SCALE GENOMIC DNA]</scope>
    <source>
        <strain evidence="3 4">JCM 13002</strain>
    </source>
</reference>
<accession>A0ABN1TYA4</accession>
<dbReference type="EMBL" id="BAAALD010000072">
    <property type="protein sequence ID" value="GAA1108010.1"/>
    <property type="molecule type" value="Genomic_DNA"/>
</dbReference>
<evidence type="ECO:0000313" key="3">
    <source>
        <dbReference type="EMBL" id="GAA1108010.1"/>
    </source>
</evidence>
<name>A0ABN1TYA4_9ACTN</name>
<dbReference type="SUPFAM" id="SSF56349">
    <property type="entry name" value="DNA breaking-rejoining enzymes"/>
    <property type="match status" value="1"/>
</dbReference>
<keyword evidence="1" id="KW-0233">DNA recombination</keyword>
<dbReference type="InterPro" id="IPR002104">
    <property type="entry name" value="Integrase_catalytic"/>
</dbReference>
<organism evidence="3 4">
    <name type="scientific">Kitasatospora arboriphila</name>
    <dbReference type="NCBI Taxonomy" id="258052"/>
    <lineage>
        <taxon>Bacteria</taxon>
        <taxon>Bacillati</taxon>
        <taxon>Actinomycetota</taxon>
        <taxon>Actinomycetes</taxon>
        <taxon>Kitasatosporales</taxon>
        <taxon>Streptomycetaceae</taxon>
        <taxon>Kitasatospora</taxon>
    </lineage>
</organism>
<keyword evidence="4" id="KW-1185">Reference proteome</keyword>
<protein>
    <recommendedName>
        <fullName evidence="2">Tyr recombinase domain-containing protein</fullName>
    </recommendedName>
</protein>
<comment type="caution">
    <text evidence="3">The sequence shown here is derived from an EMBL/GenBank/DDBJ whole genome shotgun (WGS) entry which is preliminary data.</text>
</comment>
<proteinExistence type="predicted"/>
<evidence type="ECO:0000313" key="4">
    <source>
        <dbReference type="Proteomes" id="UP001499987"/>
    </source>
</evidence>
<feature type="domain" description="Tyr recombinase" evidence="2">
    <location>
        <begin position="1"/>
        <end position="158"/>
    </location>
</feature>
<dbReference type="Pfam" id="PF00589">
    <property type="entry name" value="Phage_integrase"/>
    <property type="match status" value="1"/>
</dbReference>